<feature type="compositionally biased region" description="Basic residues" evidence="2">
    <location>
        <begin position="1"/>
        <end position="13"/>
    </location>
</feature>
<keyword evidence="1" id="KW-0676">Redox-active center</keyword>
<feature type="compositionally biased region" description="Acidic residues" evidence="2">
    <location>
        <begin position="21"/>
        <end position="39"/>
    </location>
</feature>
<dbReference type="PANTHER" id="PTHR33638:SF1">
    <property type="entry name" value="SELENOPROTEIN H"/>
    <property type="match status" value="1"/>
</dbReference>
<dbReference type="InterPro" id="IPR052674">
    <property type="entry name" value="SelWTH-like"/>
</dbReference>
<evidence type="ECO:0000313" key="3">
    <source>
        <dbReference type="EMBL" id="KAL3688168.1"/>
    </source>
</evidence>
<evidence type="ECO:0000313" key="4">
    <source>
        <dbReference type="Proteomes" id="UP001633002"/>
    </source>
</evidence>
<sequence length="212" mass="22949">MPPKRKAAPKKKSPSPSASESEVESEVESEEDPGSESEPESPKPKKSKAPAKTRAAAKTKAAPAKTKAAPKAAPKATKPAPAKKGTAANKETKKVPAIQEDDDDDEPVPPAATPEKKVASKNGTTHLIIEHCKQCQSFRQRALKIQELVKKSVPDVDIEINPEKPRRGCFEIREAGPDGRIFLSLQNLVRPFPKLKALNLEETAEEVITQIT</sequence>
<name>A0ABD3H9R7_9MARC</name>
<reference evidence="3 4" key="1">
    <citation type="submission" date="2024-09" db="EMBL/GenBank/DDBJ databases">
        <title>Chromosome-scale assembly of Riccia sorocarpa.</title>
        <authorList>
            <person name="Paukszto L."/>
        </authorList>
    </citation>
    <scope>NUCLEOTIDE SEQUENCE [LARGE SCALE GENOMIC DNA]</scope>
    <source>
        <strain evidence="3">LP-2024</strain>
        <tissue evidence="3">Aerial parts of the thallus</tissue>
    </source>
</reference>
<dbReference type="Gene3D" id="3.40.30.10">
    <property type="entry name" value="Glutaredoxin"/>
    <property type="match status" value="1"/>
</dbReference>
<feature type="compositionally biased region" description="Low complexity" evidence="2">
    <location>
        <begin position="58"/>
        <end position="88"/>
    </location>
</feature>
<evidence type="ECO:0008006" key="5">
    <source>
        <dbReference type="Google" id="ProtNLM"/>
    </source>
</evidence>
<comment type="caution">
    <text evidence="3">The sequence shown here is derived from an EMBL/GenBank/DDBJ whole genome shotgun (WGS) entry which is preliminary data.</text>
</comment>
<dbReference type="AlphaFoldDB" id="A0ABD3H9R7"/>
<accession>A0ABD3H9R7</accession>
<dbReference type="Proteomes" id="UP001633002">
    <property type="component" value="Unassembled WGS sequence"/>
</dbReference>
<dbReference type="EMBL" id="JBJQOH010000004">
    <property type="protein sequence ID" value="KAL3688168.1"/>
    <property type="molecule type" value="Genomic_DNA"/>
</dbReference>
<dbReference type="InterPro" id="IPR036249">
    <property type="entry name" value="Thioredoxin-like_sf"/>
</dbReference>
<feature type="region of interest" description="Disordered" evidence="2">
    <location>
        <begin position="1"/>
        <end position="122"/>
    </location>
</feature>
<dbReference type="InterPro" id="IPR011893">
    <property type="entry name" value="Selenoprotein_Rdx-typ"/>
</dbReference>
<dbReference type="NCBIfam" id="TIGR02174">
    <property type="entry name" value="CXXU_selWTH"/>
    <property type="match status" value="1"/>
</dbReference>
<dbReference type="SUPFAM" id="SSF52833">
    <property type="entry name" value="Thioredoxin-like"/>
    <property type="match status" value="1"/>
</dbReference>
<protein>
    <recommendedName>
        <fullName evidence="5">Selenoprotein H</fullName>
    </recommendedName>
</protein>
<proteinExistence type="predicted"/>
<gene>
    <name evidence="3" type="ORF">R1sor_014477</name>
</gene>
<feature type="compositionally biased region" description="Basic residues" evidence="2">
    <location>
        <begin position="44"/>
        <end position="57"/>
    </location>
</feature>
<evidence type="ECO:0000256" key="1">
    <source>
        <dbReference type="ARBA" id="ARBA00023284"/>
    </source>
</evidence>
<keyword evidence="4" id="KW-1185">Reference proteome</keyword>
<dbReference type="PANTHER" id="PTHR33638">
    <property type="entry name" value="SELENOPROTEIN H"/>
    <property type="match status" value="1"/>
</dbReference>
<organism evidence="3 4">
    <name type="scientific">Riccia sorocarpa</name>
    <dbReference type="NCBI Taxonomy" id="122646"/>
    <lineage>
        <taxon>Eukaryota</taxon>
        <taxon>Viridiplantae</taxon>
        <taxon>Streptophyta</taxon>
        <taxon>Embryophyta</taxon>
        <taxon>Marchantiophyta</taxon>
        <taxon>Marchantiopsida</taxon>
        <taxon>Marchantiidae</taxon>
        <taxon>Marchantiales</taxon>
        <taxon>Ricciaceae</taxon>
        <taxon>Riccia</taxon>
    </lineage>
</organism>
<evidence type="ECO:0000256" key="2">
    <source>
        <dbReference type="SAM" id="MobiDB-lite"/>
    </source>
</evidence>